<dbReference type="Proteomes" id="UP000319342">
    <property type="component" value="Chromosome"/>
</dbReference>
<evidence type="ECO:0000313" key="3">
    <source>
        <dbReference type="Proteomes" id="UP000319342"/>
    </source>
</evidence>
<keyword evidence="1" id="KW-0732">Signal</keyword>
<reference evidence="2 3" key="1">
    <citation type="submission" date="2019-02" db="EMBL/GenBank/DDBJ databases">
        <title>Deep-cultivation of Planctomycetes and their phenomic and genomic characterization uncovers novel biology.</title>
        <authorList>
            <person name="Wiegand S."/>
            <person name="Jogler M."/>
            <person name="Boedeker C."/>
            <person name="Pinto D."/>
            <person name="Vollmers J."/>
            <person name="Rivas-Marin E."/>
            <person name="Kohn T."/>
            <person name="Peeters S.H."/>
            <person name="Heuer A."/>
            <person name="Rast P."/>
            <person name="Oberbeckmann S."/>
            <person name="Bunk B."/>
            <person name="Jeske O."/>
            <person name="Meyerdierks A."/>
            <person name="Storesund J.E."/>
            <person name="Kallscheuer N."/>
            <person name="Luecker S."/>
            <person name="Lage O.M."/>
            <person name="Pohl T."/>
            <person name="Merkel B.J."/>
            <person name="Hornburger P."/>
            <person name="Mueller R.-W."/>
            <person name="Bruemmer F."/>
            <person name="Labrenz M."/>
            <person name="Spormann A.M."/>
            <person name="Op den Camp H."/>
            <person name="Overmann J."/>
            <person name="Amann R."/>
            <person name="Jetten M.S.M."/>
            <person name="Mascher T."/>
            <person name="Medema M.H."/>
            <person name="Devos D.P."/>
            <person name="Kaster A.-K."/>
            <person name="Ovreas L."/>
            <person name="Rohde M."/>
            <person name="Galperin M.Y."/>
            <person name="Jogler C."/>
        </authorList>
    </citation>
    <scope>NUCLEOTIDE SEQUENCE [LARGE SCALE GENOMIC DNA]</scope>
    <source>
        <strain evidence="2 3">Pla163</strain>
    </source>
</reference>
<name>A0A518CYX5_9BACT</name>
<keyword evidence="3" id="KW-1185">Reference proteome</keyword>
<evidence type="ECO:0000256" key="1">
    <source>
        <dbReference type="SAM" id="SignalP"/>
    </source>
</evidence>
<gene>
    <name evidence="2" type="ORF">Pla163_15370</name>
</gene>
<feature type="chain" id="PRO_5021977464" evidence="1">
    <location>
        <begin position="25"/>
        <end position="167"/>
    </location>
</feature>
<accession>A0A518CYX5</accession>
<dbReference type="EMBL" id="CP036290">
    <property type="protein sequence ID" value="QDU84429.1"/>
    <property type="molecule type" value="Genomic_DNA"/>
</dbReference>
<dbReference type="AlphaFoldDB" id="A0A518CYX5"/>
<dbReference type="RefSeq" id="WP_145185940.1">
    <property type="nucleotide sequence ID" value="NZ_CP036290.1"/>
</dbReference>
<protein>
    <submittedName>
        <fullName evidence="2">Uncharacterized protein</fullName>
    </submittedName>
</protein>
<proteinExistence type="predicted"/>
<evidence type="ECO:0000313" key="2">
    <source>
        <dbReference type="EMBL" id="QDU84429.1"/>
    </source>
</evidence>
<feature type="signal peptide" evidence="1">
    <location>
        <begin position="1"/>
        <end position="24"/>
    </location>
</feature>
<sequence length="167" mass="18166" precursor="true">MARLLLLVLALLPLGCRSSSSLPADEIDSISFVGELRGYSFDGGDRLTMRNDYGVERVDVLSQAGDPGVKLAPPFAMNATYERLLELGMEGRLRPGALPTKPGFEIERQGGLFHFSLAQARTEGVTGYTQMVLDFADIYSNVLSLQAVDQERALEALRASEKTALGR</sequence>
<organism evidence="2 3">
    <name type="scientific">Rohdeia mirabilis</name>
    <dbReference type="NCBI Taxonomy" id="2528008"/>
    <lineage>
        <taxon>Bacteria</taxon>
        <taxon>Pseudomonadati</taxon>
        <taxon>Planctomycetota</taxon>
        <taxon>Planctomycetia</taxon>
        <taxon>Planctomycetia incertae sedis</taxon>
        <taxon>Rohdeia</taxon>
    </lineage>
</organism>